<dbReference type="Pfam" id="PF02885">
    <property type="entry name" value="Glycos_trans_3N"/>
    <property type="match status" value="1"/>
</dbReference>
<dbReference type="SUPFAM" id="SSF52418">
    <property type="entry name" value="Nucleoside phosphorylase/phosphoribosyltransferase catalytic domain"/>
    <property type="match status" value="1"/>
</dbReference>
<comment type="subunit">
    <text evidence="2 12">Homodimer.</text>
</comment>
<dbReference type="GO" id="GO:0000162">
    <property type="term" value="P:L-tryptophan biosynthetic process"/>
    <property type="evidence" value="ECO:0007669"/>
    <property type="project" value="UniProtKB-UniRule"/>
</dbReference>
<keyword evidence="9 12" id="KW-0057">Aromatic amino acid biosynthesis</keyword>
<feature type="binding site" evidence="12">
    <location>
        <begin position="91"/>
        <end position="94"/>
    </location>
    <ligand>
        <name>5-phospho-alpha-D-ribose 1-diphosphate</name>
        <dbReference type="ChEBI" id="CHEBI:58017"/>
    </ligand>
</feature>
<evidence type="ECO:0000313" key="15">
    <source>
        <dbReference type="EMBL" id="ETW99837.1"/>
    </source>
</evidence>
<dbReference type="SUPFAM" id="SSF47648">
    <property type="entry name" value="Nucleoside phosphorylase/phosphoribosyltransferase N-terminal domain"/>
    <property type="match status" value="1"/>
</dbReference>
<evidence type="ECO:0000256" key="5">
    <source>
        <dbReference type="ARBA" id="ARBA00022679"/>
    </source>
</evidence>
<feature type="binding site" evidence="12">
    <location>
        <position position="227"/>
    </location>
    <ligand>
        <name>Mg(2+)</name>
        <dbReference type="ChEBI" id="CHEBI:18420"/>
        <label>1</label>
    </ligand>
</feature>
<feature type="binding site" evidence="12">
    <location>
        <position position="81"/>
    </location>
    <ligand>
        <name>anthranilate</name>
        <dbReference type="ChEBI" id="CHEBI:16567"/>
        <label>1</label>
    </ligand>
</feature>
<dbReference type="InterPro" id="IPR000312">
    <property type="entry name" value="Glycosyl_Trfase_fam3"/>
</dbReference>
<dbReference type="HAMAP" id="MF_00211">
    <property type="entry name" value="TrpD"/>
    <property type="match status" value="1"/>
</dbReference>
<comment type="catalytic activity">
    <reaction evidence="10 12">
        <text>N-(5-phospho-beta-D-ribosyl)anthranilate + diphosphate = 5-phospho-alpha-D-ribose 1-diphosphate + anthranilate</text>
        <dbReference type="Rhea" id="RHEA:11768"/>
        <dbReference type="ChEBI" id="CHEBI:16567"/>
        <dbReference type="ChEBI" id="CHEBI:18277"/>
        <dbReference type="ChEBI" id="CHEBI:33019"/>
        <dbReference type="ChEBI" id="CHEBI:58017"/>
        <dbReference type="EC" id="2.4.2.18"/>
    </reaction>
</comment>
<dbReference type="InterPro" id="IPR005940">
    <property type="entry name" value="Anthranilate_Pribosyl_Tfrase"/>
</dbReference>
<proteinExistence type="inferred from homology"/>
<keyword evidence="6 12" id="KW-0479">Metal-binding</keyword>
<dbReference type="InterPro" id="IPR036320">
    <property type="entry name" value="Glycosyl_Trfase_fam3_N_dom_sf"/>
</dbReference>
<feature type="domain" description="Glycosyl transferase family 3" evidence="13">
    <location>
        <begin position="77"/>
        <end position="323"/>
    </location>
</feature>
<dbReference type="PANTHER" id="PTHR43285:SF2">
    <property type="entry name" value="ANTHRANILATE PHOSPHORIBOSYLTRANSFERASE"/>
    <property type="match status" value="1"/>
</dbReference>
<comment type="caution">
    <text evidence="12">Lacks conserved residue(s) required for the propagation of feature annotation.</text>
</comment>
<comment type="caution">
    <text evidence="15">The sequence shown here is derived from an EMBL/GenBank/DDBJ whole genome shotgun (WGS) entry which is preliminary data.</text>
</comment>
<dbReference type="GO" id="GO:0005829">
    <property type="term" value="C:cytosol"/>
    <property type="evidence" value="ECO:0007669"/>
    <property type="project" value="TreeGrafter"/>
</dbReference>
<evidence type="ECO:0000256" key="8">
    <source>
        <dbReference type="ARBA" id="ARBA00022842"/>
    </source>
</evidence>
<evidence type="ECO:0000313" key="16">
    <source>
        <dbReference type="Proteomes" id="UP000019141"/>
    </source>
</evidence>
<dbReference type="GO" id="GO:0000287">
    <property type="term" value="F:magnesium ion binding"/>
    <property type="evidence" value="ECO:0007669"/>
    <property type="project" value="UniProtKB-UniRule"/>
</dbReference>
<evidence type="ECO:0000256" key="10">
    <source>
        <dbReference type="ARBA" id="ARBA00052328"/>
    </source>
</evidence>
<name>W4LPG7_ENTF1</name>
<feature type="binding site" evidence="12">
    <location>
        <position position="81"/>
    </location>
    <ligand>
        <name>5-phospho-alpha-D-ribose 1-diphosphate</name>
        <dbReference type="ChEBI" id="CHEBI:58017"/>
    </ligand>
</feature>
<comment type="similarity">
    <text evidence="11">In the C-terminal section; belongs to the anthranilate phosphoribosyltransferase family.</text>
</comment>
<dbReference type="PANTHER" id="PTHR43285">
    <property type="entry name" value="ANTHRANILATE PHOSPHORIBOSYLTRANSFERASE"/>
    <property type="match status" value="1"/>
</dbReference>
<evidence type="ECO:0000256" key="12">
    <source>
        <dbReference type="HAMAP-Rule" id="MF_00211"/>
    </source>
</evidence>
<feature type="domain" description="Glycosyl transferase family 3 N-terminal" evidence="14">
    <location>
        <begin position="6"/>
        <end position="65"/>
    </location>
</feature>
<protein>
    <recommendedName>
        <fullName evidence="12">Anthranilate phosphoribosyltransferase</fullName>
        <ecNumber evidence="12">2.4.2.18</ecNumber>
    </recommendedName>
</protein>
<evidence type="ECO:0000256" key="1">
    <source>
        <dbReference type="ARBA" id="ARBA00004907"/>
    </source>
</evidence>
<feature type="binding site" evidence="12">
    <location>
        <position position="93"/>
    </location>
    <ligand>
        <name>Mg(2+)</name>
        <dbReference type="ChEBI" id="CHEBI:18420"/>
        <label>1</label>
    </ligand>
</feature>
<evidence type="ECO:0000259" key="14">
    <source>
        <dbReference type="Pfam" id="PF02885"/>
    </source>
</evidence>
<evidence type="ECO:0000256" key="4">
    <source>
        <dbReference type="ARBA" id="ARBA00022676"/>
    </source>
</evidence>
<keyword evidence="8 12" id="KW-0460">Magnesium</keyword>
<evidence type="ECO:0000256" key="9">
    <source>
        <dbReference type="ARBA" id="ARBA00023141"/>
    </source>
</evidence>
<feature type="binding site" evidence="12">
    <location>
        <position position="121"/>
    </location>
    <ligand>
        <name>5-phospho-alpha-D-ribose 1-diphosphate</name>
        <dbReference type="ChEBI" id="CHEBI:58017"/>
    </ligand>
</feature>
<evidence type="ECO:0000256" key="7">
    <source>
        <dbReference type="ARBA" id="ARBA00022822"/>
    </source>
</evidence>
<keyword evidence="3 12" id="KW-0028">Amino-acid biosynthesis</keyword>
<evidence type="ECO:0000256" key="2">
    <source>
        <dbReference type="ARBA" id="ARBA00011738"/>
    </source>
</evidence>
<feature type="binding site" evidence="12">
    <location>
        <position position="89"/>
    </location>
    <ligand>
        <name>5-phospho-alpha-D-ribose 1-diphosphate</name>
        <dbReference type="ChEBI" id="CHEBI:58017"/>
    </ligand>
</feature>
<accession>W4LPG7</accession>
<sequence>MIREGIQAVVDGQNLSEADAAAVMTEIMDGEATPAQIAAFITGLRMKGETVEEITGCARVMRDKATLIRTPEGSTPVDTAGTGGDGADTFNISTTAAFVAAGAGVMMAKHGNRSASSQCGSADVLEALGINIAPDPELVSRAVRDVGIGFLFAAALHGAMRHAIGPRREIGVRTIFNILGPLTNPARAQHQLAGIFDGSLTATMATVLGNLGAKRAFVVHGSDGLDEITTTGPTTVSELRRGQVETYTIHPGDFGLPTNTPEELKGGDAAYNAELTRRLLQGEELSQRGIVLLNAAAAIAAGTDDKTIADCLPLAREALDSGRGWAKLEQLRELTPK</sequence>
<comment type="function">
    <text evidence="12">Catalyzes the transfer of the phosphoribosyl group of 5-phosphorylribose-1-pyrophosphate (PRPP) to anthranilate to yield N-(5'-phosphoribosyl)-anthranilate (PRA).</text>
</comment>
<feature type="binding site" evidence="12">
    <location>
        <begin position="109"/>
        <end position="117"/>
    </location>
    <ligand>
        <name>5-phospho-alpha-D-ribose 1-diphosphate</name>
        <dbReference type="ChEBI" id="CHEBI:58017"/>
    </ligand>
</feature>
<keyword evidence="5 12" id="KW-0808">Transferase</keyword>
<dbReference type="EMBL" id="AZHW01000398">
    <property type="protein sequence ID" value="ETW99837.1"/>
    <property type="molecule type" value="Genomic_DNA"/>
</dbReference>
<dbReference type="NCBIfam" id="TIGR01245">
    <property type="entry name" value="trpD"/>
    <property type="match status" value="1"/>
</dbReference>
<feature type="binding site" evidence="12">
    <location>
        <begin position="84"/>
        <end position="85"/>
    </location>
    <ligand>
        <name>5-phospho-alpha-D-ribose 1-diphosphate</name>
        <dbReference type="ChEBI" id="CHEBI:58017"/>
    </ligand>
</feature>
<organism evidence="15 16">
    <name type="scientific">Entotheonella factor</name>
    <dbReference type="NCBI Taxonomy" id="1429438"/>
    <lineage>
        <taxon>Bacteria</taxon>
        <taxon>Pseudomonadati</taxon>
        <taxon>Nitrospinota/Tectimicrobiota group</taxon>
        <taxon>Candidatus Tectimicrobiota</taxon>
        <taxon>Candidatus Entotheonellia</taxon>
        <taxon>Candidatus Entotheonellales</taxon>
        <taxon>Candidatus Entotheonellaceae</taxon>
        <taxon>Candidatus Entotheonella</taxon>
    </lineage>
</organism>
<comment type="pathway">
    <text evidence="1 12">Amino-acid biosynthesis; L-tryptophan biosynthesis; L-tryptophan from chorismate: step 2/5.</text>
</comment>
<dbReference type="PATRIC" id="fig|1429438.4.peg.2696"/>
<dbReference type="Pfam" id="PF00591">
    <property type="entry name" value="Glycos_transf_3"/>
    <property type="match status" value="1"/>
</dbReference>
<keyword evidence="16" id="KW-1185">Reference proteome</keyword>
<dbReference type="Gene3D" id="3.40.1030.10">
    <property type="entry name" value="Nucleoside phosphorylase/phosphoribosyltransferase catalytic domain"/>
    <property type="match status" value="1"/>
</dbReference>
<dbReference type="Gene3D" id="1.20.970.10">
    <property type="entry name" value="Transferase, Pyrimidine Nucleoside Phosphorylase, Chain C"/>
    <property type="match status" value="1"/>
</dbReference>
<dbReference type="UniPathway" id="UPA00035">
    <property type="reaction ID" value="UER00041"/>
</dbReference>
<dbReference type="FunFam" id="1.20.970.10:FF:000006">
    <property type="entry name" value="Anthranilate phosphoribosyltransferase"/>
    <property type="match status" value="1"/>
</dbReference>
<evidence type="ECO:0000256" key="6">
    <source>
        <dbReference type="ARBA" id="ARBA00022723"/>
    </source>
</evidence>
<dbReference type="FunFam" id="3.40.1030.10:FF:000002">
    <property type="entry name" value="Anthranilate phosphoribosyltransferase"/>
    <property type="match status" value="1"/>
</dbReference>
<keyword evidence="4 12" id="KW-0328">Glycosyltransferase</keyword>
<feature type="binding site" evidence="12">
    <location>
        <position position="226"/>
    </location>
    <ligand>
        <name>Mg(2+)</name>
        <dbReference type="ChEBI" id="CHEBI:18420"/>
        <label>2</label>
    </ligand>
</feature>
<dbReference type="EC" id="2.4.2.18" evidence="12"/>
<reference evidence="15 16" key="1">
    <citation type="journal article" date="2014" name="Nature">
        <title>An environmental bacterial taxon with a large and distinct metabolic repertoire.</title>
        <authorList>
            <person name="Wilson M.C."/>
            <person name="Mori T."/>
            <person name="Ruckert C."/>
            <person name="Uria A.R."/>
            <person name="Helf M.J."/>
            <person name="Takada K."/>
            <person name="Gernert C."/>
            <person name="Steffens U.A."/>
            <person name="Heycke N."/>
            <person name="Schmitt S."/>
            <person name="Rinke C."/>
            <person name="Helfrich E.J."/>
            <person name="Brachmann A.O."/>
            <person name="Gurgui C."/>
            <person name="Wakimoto T."/>
            <person name="Kracht M."/>
            <person name="Crusemann M."/>
            <person name="Hentschel U."/>
            <person name="Abe I."/>
            <person name="Matsunaga S."/>
            <person name="Kalinowski J."/>
            <person name="Takeyama H."/>
            <person name="Piel J."/>
        </authorList>
    </citation>
    <scope>NUCLEOTIDE SEQUENCE [LARGE SCALE GENOMIC DNA]</scope>
    <source>
        <strain evidence="16">TSY1</strain>
    </source>
</reference>
<dbReference type="HOGENOM" id="CLU_034315_2_1_7"/>
<feature type="binding site" evidence="12">
    <location>
        <position position="167"/>
    </location>
    <ligand>
        <name>anthranilate</name>
        <dbReference type="ChEBI" id="CHEBI:16567"/>
        <label>2</label>
    </ligand>
</feature>
<keyword evidence="7 12" id="KW-0822">Tryptophan biosynthesis</keyword>
<dbReference type="InterPro" id="IPR035902">
    <property type="entry name" value="Nuc_phospho_transferase"/>
</dbReference>
<dbReference type="InterPro" id="IPR017459">
    <property type="entry name" value="Glycosyl_Trfase_fam3_N_dom"/>
</dbReference>
<feature type="binding site" evidence="12">
    <location>
        <position position="112"/>
    </location>
    <ligand>
        <name>anthranilate</name>
        <dbReference type="ChEBI" id="CHEBI:16567"/>
        <label>1</label>
    </ligand>
</feature>
<evidence type="ECO:0000256" key="3">
    <source>
        <dbReference type="ARBA" id="ARBA00022605"/>
    </source>
</evidence>
<comment type="cofactor">
    <cofactor evidence="12">
        <name>Mg(2+)</name>
        <dbReference type="ChEBI" id="CHEBI:18420"/>
    </cofactor>
    <text evidence="12">Binds 2 magnesium ions per monomer.</text>
</comment>
<gene>
    <name evidence="12 15" type="primary">trpD</name>
    <name evidence="15" type="ORF">ETSY1_13490</name>
</gene>
<dbReference type="GO" id="GO:0004048">
    <property type="term" value="F:anthranilate phosphoribosyltransferase activity"/>
    <property type="evidence" value="ECO:0007669"/>
    <property type="project" value="UniProtKB-UniRule"/>
</dbReference>
<comment type="similarity">
    <text evidence="12">Belongs to the anthranilate phosphoribosyltransferase family.</text>
</comment>
<evidence type="ECO:0000259" key="13">
    <source>
        <dbReference type="Pfam" id="PF00591"/>
    </source>
</evidence>
<evidence type="ECO:0000256" key="11">
    <source>
        <dbReference type="ARBA" id="ARBA00061188"/>
    </source>
</evidence>
<dbReference type="AlphaFoldDB" id="W4LPG7"/>
<feature type="binding site" evidence="12">
    <location>
        <position position="227"/>
    </location>
    <ligand>
        <name>Mg(2+)</name>
        <dbReference type="ChEBI" id="CHEBI:18420"/>
        <label>2</label>
    </ligand>
</feature>
<dbReference type="Proteomes" id="UP000019141">
    <property type="component" value="Unassembled WGS sequence"/>
</dbReference>